<dbReference type="InterPro" id="IPR045227">
    <property type="entry name" value="WDR18/Ipi3/RID3"/>
</dbReference>
<dbReference type="Pfam" id="PF00400">
    <property type="entry name" value="WD40"/>
    <property type="match status" value="1"/>
</dbReference>
<dbReference type="GO" id="GO:0005656">
    <property type="term" value="C:nuclear pre-replicative complex"/>
    <property type="evidence" value="ECO:0007669"/>
    <property type="project" value="TreeGrafter"/>
</dbReference>
<keyword evidence="4" id="KW-1185">Reference proteome</keyword>
<proteinExistence type="predicted"/>
<dbReference type="InterPro" id="IPR001680">
    <property type="entry name" value="WD40_rpt"/>
</dbReference>
<comment type="caution">
    <text evidence="3">The sequence shown here is derived from an EMBL/GenBank/DDBJ whole genome shotgun (WGS) entry which is preliminary data.</text>
</comment>
<keyword evidence="1" id="KW-0853">WD repeat</keyword>
<evidence type="ECO:0000256" key="2">
    <source>
        <dbReference type="ARBA" id="ARBA00022737"/>
    </source>
</evidence>
<evidence type="ECO:0000313" key="3">
    <source>
        <dbReference type="EMBL" id="KAH9330319.1"/>
    </source>
</evidence>
<keyword evidence="2" id="KW-0677">Repeat</keyword>
<name>A0AA38LNJ5_TAXCH</name>
<dbReference type="SUPFAM" id="SSF50978">
    <property type="entry name" value="WD40 repeat-like"/>
    <property type="match status" value="1"/>
</dbReference>
<sequence>MKKAALQAETQFQPLHNFSAHTLPVTDIVCGYGGCSAIIVSSSLDFTCKIWSLALGILLRTIKFPAAVNAVVLDPGEYALYAGCTDGKIYIAALNTGTTDNNYGDGIVGTLVDH</sequence>
<feature type="non-terminal residue" evidence="3">
    <location>
        <position position="1"/>
    </location>
</feature>
<dbReference type="Gene3D" id="2.130.10.10">
    <property type="entry name" value="YVTN repeat-like/Quinoprotein amine dehydrogenase"/>
    <property type="match status" value="1"/>
</dbReference>
<dbReference type="OMA" id="TDIVCGY"/>
<protein>
    <submittedName>
        <fullName evidence="3">Uncharacterized protein</fullName>
    </submittedName>
</protein>
<dbReference type="InterPro" id="IPR036322">
    <property type="entry name" value="WD40_repeat_dom_sf"/>
</dbReference>
<dbReference type="GO" id="GO:0006261">
    <property type="term" value="P:DNA-templated DNA replication"/>
    <property type="evidence" value="ECO:0007669"/>
    <property type="project" value="TreeGrafter"/>
</dbReference>
<dbReference type="EMBL" id="JAHRHJ020000001">
    <property type="protein sequence ID" value="KAH9330319.1"/>
    <property type="molecule type" value="Genomic_DNA"/>
</dbReference>
<accession>A0AA38LNJ5</accession>
<dbReference type="SMART" id="SM00320">
    <property type="entry name" value="WD40"/>
    <property type="match status" value="2"/>
</dbReference>
<dbReference type="GO" id="GO:0120330">
    <property type="term" value="C:rixosome complex"/>
    <property type="evidence" value="ECO:0007669"/>
    <property type="project" value="TreeGrafter"/>
</dbReference>
<reference evidence="3 4" key="1">
    <citation type="journal article" date="2021" name="Nat. Plants">
        <title>The Taxus genome provides insights into paclitaxel biosynthesis.</title>
        <authorList>
            <person name="Xiong X."/>
            <person name="Gou J."/>
            <person name="Liao Q."/>
            <person name="Li Y."/>
            <person name="Zhou Q."/>
            <person name="Bi G."/>
            <person name="Li C."/>
            <person name="Du R."/>
            <person name="Wang X."/>
            <person name="Sun T."/>
            <person name="Guo L."/>
            <person name="Liang H."/>
            <person name="Lu P."/>
            <person name="Wu Y."/>
            <person name="Zhang Z."/>
            <person name="Ro D.K."/>
            <person name="Shang Y."/>
            <person name="Huang S."/>
            <person name="Yan J."/>
        </authorList>
    </citation>
    <scope>NUCLEOTIDE SEQUENCE [LARGE SCALE GENOMIC DNA]</scope>
    <source>
        <strain evidence="3">Ta-2019</strain>
    </source>
</reference>
<organism evidence="3 4">
    <name type="scientific">Taxus chinensis</name>
    <name type="common">Chinese yew</name>
    <name type="synonym">Taxus wallichiana var. chinensis</name>
    <dbReference type="NCBI Taxonomy" id="29808"/>
    <lineage>
        <taxon>Eukaryota</taxon>
        <taxon>Viridiplantae</taxon>
        <taxon>Streptophyta</taxon>
        <taxon>Embryophyta</taxon>
        <taxon>Tracheophyta</taxon>
        <taxon>Spermatophyta</taxon>
        <taxon>Pinopsida</taxon>
        <taxon>Pinidae</taxon>
        <taxon>Conifers II</taxon>
        <taxon>Cupressales</taxon>
        <taxon>Taxaceae</taxon>
        <taxon>Taxus</taxon>
    </lineage>
</organism>
<gene>
    <name evidence="3" type="ORF">KI387_002427</name>
</gene>
<dbReference type="PANTHER" id="PTHR18763:SF0">
    <property type="entry name" value="WD REPEAT-CONTAINING PROTEIN 18"/>
    <property type="match status" value="1"/>
</dbReference>
<dbReference type="PANTHER" id="PTHR18763">
    <property type="entry name" value="WD-REPEAT PROTEIN 18"/>
    <property type="match status" value="1"/>
</dbReference>
<dbReference type="GO" id="GO:0006364">
    <property type="term" value="P:rRNA processing"/>
    <property type="evidence" value="ECO:0007669"/>
    <property type="project" value="TreeGrafter"/>
</dbReference>
<evidence type="ECO:0000313" key="4">
    <source>
        <dbReference type="Proteomes" id="UP000824469"/>
    </source>
</evidence>
<dbReference type="AlphaFoldDB" id="A0AA38LNJ5"/>
<dbReference type="InterPro" id="IPR015943">
    <property type="entry name" value="WD40/YVTN_repeat-like_dom_sf"/>
</dbReference>
<evidence type="ECO:0000256" key="1">
    <source>
        <dbReference type="ARBA" id="ARBA00022574"/>
    </source>
</evidence>
<dbReference type="Proteomes" id="UP000824469">
    <property type="component" value="Unassembled WGS sequence"/>
</dbReference>